<dbReference type="GeneID" id="58721660"/>
<reference evidence="1 2" key="1">
    <citation type="submission" date="2019-11" db="EMBL/GenBank/DDBJ databases">
        <title>Comparison of genomes from free-living endosymbiotic cyanobacteria isolated from Azolla.</title>
        <authorList>
            <person name="Thiel T."/>
            <person name="Pratte B."/>
        </authorList>
    </citation>
    <scope>NUCLEOTIDE SEQUENCE [LARGE SCALE GENOMIC DNA]</scope>
    <source>
        <strain evidence="1 2">N2B</strain>
    </source>
</reference>
<evidence type="ECO:0000313" key="2">
    <source>
        <dbReference type="Proteomes" id="UP000570851"/>
    </source>
</evidence>
<organism evidence="1 2">
    <name type="scientific">Trichormus variabilis N2B</name>
    <dbReference type="NCBI Taxonomy" id="2681315"/>
    <lineage>
        <taxon>Bacteria</taxon>
        <taxon>Bacillati</taxon>
        <taxon>Cyanobacteriota</taxon>
        <taxon>Cyanophyceae</taxon>
        <taxon>Nostocales</taxon>
        <taxon>Nostocaceae</taxon>
        <taxon>Trichormus</taxon>
    </lineage>
</organism>
<name>A0ABR6SFH9_ANAVA</name>
<comment type="caution">
    <text evidence="1">The sequence shown here is derived from an EMBL/GenBank/DDBJ whole genome shotgun (WGS) entry which is preliminary data.</text>
</comment>
<dbReference type="RefSeq" id="WP_153228500.1">
    <property type="nucleotide sequence ID" value="NZ_JACKZP010000166.1"/>
</dbReference>
<accession>A0ABR6SFH9</accession>
<evidence type="ECO:0000313" key="1">
    <source>
        <dbReference type="EMBL" id="MBC1305155.1"/>
    </source>
</evidence>
<proteinExistence type="predicted"/>
<gene>
    <name evidence="1" type="ORF">GNE12_24920</name>
</gene>
<sequence>MAKKRALHKCGMNWDFYTQQNIDFLRLCVLALAGRSPTKIIPLISNAKKRSETTLIQAPGFIRGVFNFEF</sequence>
<keyword evidence="2" id="KW-1185">Reference proteome</keyword>
<dbReference type="Proteomes" id="UP000570851">
    <property type="component" value="Unassembled WGS sequence"/>
</dbReference>
<dbReference type="EMBL" id="JACKZP010000166">
    <property type="protein sequence ID" value="MBC1305155.1"/>
    <property type="molecule type" value="Genomic_DNA"/>
</dbReference>
<protein>
    <submittedName>
        <fullName evidence="1">Uncharacterized protein</fullName>
    </submittedName>
</protein>